<comment type="function">
    <text evidence="9">Catalyzes the ATP-dependent transfer of a sulfur to tRNA to produce 4-thiouridine in position 8 of tRNAs, which functions as a near-UV photosensor. Also catalyzes the transfer of sulfur to the sulfur carrier protein ThiS, forming ThiS-thiocarboxylate. This is a step in the synthesis of thiazole, in the thiamine biosynthesis pathway. The sulfur is donated as persulfide by IscS.</text>
</comment>
<evidence type="ECO:0000256" key="1">
    <source>
        <dbReference type="ARBA" id="ARBA00004496"/>
    </source>
</evidence>
<proteinExistence type="inferred from homology"/>
<feature type="binding site" evidence="9">
    <location>
        <begin position="147"/>
        <end position="148"/>
    </location>
    <ligand>
        <name>ATP</name>
        <dbReference type="ChEBI" id="CHEBI:30616"/>
    </ligand>
</feature>
<keyword evidence="7 9" id="KW-0694">RNA-binding</keyword>
<evidence type="ECO:0000313" key="12">
    <source>
        <dbReference type="Proteomes" id="UP000320766"/>
    </source>
</evidence>
<feature type="binding site" evidence="9">
    <location>
        <position position="360"/>
    </location>
    <ligand>
        <name>ATP</name>
        <dbReference type="ChEBI" id="CHEBI:30616"/>
    </ligand>
</feature>
<dbReference type="PANTHER" id="PTHR43209:SF1">
    <property type="entry name" value="TRNA SULFURTRANSFERASE"/>
    <property type="match status" value="1"/>
</dbReference>
<dbReference type="CDD" id="cd11716">
    <property type="entry name" value="THUMP_ThiI"/>
    <property type="match status" value="1"/>
</dbReference>
<evidence type="ECO:0000256" key="2">
    <source>
        <dbReference type="ARBA" id="ARBA00022490"/>
    </source>
</evidence>
<dbReference type="GO" id="GO:0009228">
    <property type="term" value="P:thiamine biosynthetic process"/>
    <property type="evidence" value="ECO:0007669"/>
    <property type="project" value="UniProtKB-KW"/>
</dbReference>
<dbReference type="Proteomes" id="UP000320766">
    <property type="component" value="Unassembled WGS sequence"/>
</dbReference>
<dbReference type="Pfam" id="PF02926">
    <property type="entry name" value="THUMP"/>
    <property type="match status" value="1"/>
</dbReference>
<gene>
    <name evidence="9" type="primary">thiI</name>
    <name evidence="11" type="ORF">EF807_08455</name>
</gene>
<evidence type="ECO:0000256" key="5">
    <source>
        <dbReference type="ARBA" id="ARBA00022741"/>
    </source>
</evidence>
<dbReference type="InterPro" id="IPR003720">
    <property type="entry name" value="tRNA_STrfase"/>
</dbReference>
<dbReference type="InterPro" id="IPR020536">
    <property type="entry name" value="ThiI_AANH"/>
</dbReference>
<reference evidence="11 12" key="1">
    <citation type="journal article" date="2019" name="Nat. Microbiol.">
        <title>Wide diversity of methane and short-chain alkane metabolisms in uncultured archaea.</title>
        <authorList>
            <person name="Borrel G."/>
            <person name="Adam P.S."/>
            <person name="McKay L.J."/>
            <person name="Chen L.X."/>
            <person name="Sierra-Garcia I.N."/>
            <person name="Sieber C.M."/>
            <person name="Letourneur Q."/>
            <person name="Ghozlane A."/>
            <person name="Andersen G.L."/>
            <person name="Li W.J."/>
            <person name="Hallam S.J."/>
            <person name="Muyzer G."/>
            <person name="de Oliveira V.M."/>
            <person name="Inskeep W.P."/>
            <person name="Banfield J.F."/>
            <person name="Gribaldo S."/>
        </authorList>
    </citation>
    <scope>NUCLEOTIDE SEQUENCE [LARGE SCALE GENOMIC DNA]</scope>
    <source>
        <strain evidence="11">NM1b</strain>
    </source>
</reference>
<dbReference type="SMART" id="SM00981">
    <property type="entry name" value="THUMP"/>
    <property type="match status" value="1"/>
</dbReference>
<dbReference type="CDD" id="cd01712">
    <property type="entry name" value="PPase_ThiI"/>
    <property type="match status" value="1"/>
</dbReference>
<dbReference type="GO" id="GO:0052837">
    <property type="term" value="P:thiazole biosynthetic process"/>
    <property type="evidence" value="ECO:0007669"/>
    <property type="project" value="TreeGrafter"/>
</dbReference>
<dbReference type="InterPro" id="IPR049962">
    <property type="entry name" value="THUMP_ThiI"/>
</dbReference>
<feature type="binding site" evidence="9">
    <location>
        <position position="382"/>
    </location>
    <ligand>
        <name>ATP</name>
        <dbReference type="ChEBI" id="CHEBI:30616"/>
    </ligand>
</feature>
<accession>A0A520KUJ2</accession>
<evidence type="ECO:0000313" key="11">
    <source>
        <dbReference type="EMBL" id="RZN66494.1"/>
    </source>
</evidence>
<keyword evidence="6 9" id="KW-0067">ATP-binding</keyword>
<evidence type="ECO:0000256" key="3">
    <source>
        <dbReference type="ARBA" id="ARBA00022555"/>
    </source>
</evidence>
<keyword evidence="4 9" id="KW-0808">Transferase</keyword>
<comment type="similarity">
    <text evidence="9">Belongs to the ThiI family.</text>
</comment>
<dbReference type="UniPathway" id="UPA00060"/>
<dbReference type="InterPro" id="IPR014729">
    <property type="entry name" value="Rossmann-like_a/b/a_fold"/>
</dbReference>
<comment type="caution">
    <text evidence="11">The sequence shown here is derived from an EMBL/GenBank/DDBJ whole genome shotgun (WGS) entry which is preliminary data.</text>
</comment>
<dbReference type="Gene3D" id="3.30.2130.30">
    <property type="match status" value="1"/>
</dbReference>
<dbReference type="GO" id="GO:0140741">
    <property type="term" value="F:tRNA-uracil-4 sulfurtransferase activity"/>
    <property type="evidence" value="ECO:0007669"/>
    <property type="project" value="UniProtKB-EC"/>
</dbReference>
<dbReference type="EC" id="2.8.1.4" evidence="9"/>
<evidence type="ECO:0000259" key="10">
    <source>
        <dbReference type="PROSITE" id="PS51165"/>
    </source>
</evidence>
<comment type="caution">
    <text evidence="9">Lacks conserved residue(s) required for the propagation of feature annotation.</text>
</comment>
<dbReference type="SUPFAM" id="SSF52402">
    <property type="entry name" value="Adenine nucleotide alpha hydrolases-like"/>
    <property type="match status" value="2"/>
</dbReference>
<evidence type="ECO:0000256" key="4">
    <source>
        <dbReference type="ARBA" id="ARBA00022679"/>
    </source>
</evidence>
<dbReference type="Gene3D" id="3.40.50.620">
    <property type="entry name" value="HUPs"/>
    <property type="match status" value="2"/>
</dbReference>
<dbReference type="InterPro" id="IPR050102">
    <property type="entry name" value="tRNA_sulfurtransferase_ThiI"/>
</dbReference>
<dbReference type="AlphaFoldDB" id="A0A520KUJ2"/>
<comment type="pathway">
    <text evidence="9">Cofactor biosynthesis; thiamine diphosphate biosynthesis.</text>
</comment>
<evidence type="ECO:0000256" key="8">
    <source>
        <dbReference type="ARBA" id="ARBA00022977"/>
    </source>
</evidence>
<keyword evidence="8 9" id="KW-0784">Thiamine biosynthesis</keyword>
<dbReference type="GO" id="GO:0009229">
    <property type="term" value="P:thiamine diphosphate biosynthetic process"/>
    <property type="evidence" value="ECO:0007669"/>
    <property type="project" value="UniProtKB-UniRule"/>
</dbReference>
<sequence>MIESIRRRIAGCKISRERGRLWINIERAISSELKKIPGIHAFSPCERCGLDELRESLIKFTERSLKGERTFALRVNRVGEHDFTSQDVARYLGAEVLERFPDLSVDLSKPEKEIFIEIREKDCYIFDEIIEGMRGLPPGVEGKLMGLLSGESREYREITSVISCWMMMKRGCEIIPVCSDEDSEKAIGAVEILKDFQPDIRLRVLEGDDKMEDVARECGALGIVCGSNIRIFSSSIPVYQPLIGFDDLKVEKIAEKIGIFNGGGKRAFDTRIKLVSLISGGIDSPVATYLMMKRGVEVIALHLDNCPFTDERELKKSLKIVKHLENSYARDIKTYVVPNGKNLAAFKDKCRRKFQCIFCRRMMLRIAEKIAWEEGADGILTGESLGQVASQTLQNISVIDQAIDMPVIRPLIGMDKIEIMDIARRIGTYDLSILPSLSCTIVPKKPATAAKLKEVLREEGRVDLDSLLERSVGNVYIL</sequence>
<comment type="catalytic activity">
    <reaction evidence="9">
        <text>[ThiS sulfur-carrier protein]-C-terminal Gly-Gly-AMP + S-sulfanyl-L-cysteinyl-[cysteine desulfurase] + AH2 = [ThiS sulfur-carrier protein]-C-terminal-Gly-aminoethanethioate + L-cysteinyl-[cysteine desulfurase] + A + AMP + 2 H(+)</text>
        <dbReference type="Rhea" id="RHEA:43340"/>
        <dbReference type="Rhea" id="RHEA-COMP:12157"/>
        <dbReference type="Rhea" id="RHEA-COMP:12158"/>
        <dbReference type="Rhea" id="RHEA-COMP:12910"/>
        <dbReference type="Rhea" id="RHEA-COMP:19908"/>
        <dbReference type="ChEBI" id="CHEBI:13193"/>
        <dbReference type="ChEBI" id="CHEBI:15378"/>
        <dbReference type="ChEBI" id="CHEBI:17499"/>
        <dbReference type="ChEBI" id="CHEBI:29950"/>
        <dbReference type="ChEBI" id="CHEBI:61963"/>
        <dbReference type="ChEBI" id="CHEBI:90618"/>
        <dbReference type="ChEBI" id="CHEBI:232372"/>
        <dbReference type="ChEBI" id="CHEBI:456215"/>
    </reaction>
</comment>
<organism evidence="11 12">
    <name type="scientific">Candidatus Methanolliviera hydrocarbonicum</name>
    <dbReference type="NCBI Taxonomy" id="2491085"/>
    <lineage>
        <taxon>Archaea</taxon>
        <taxon>Methanobacteriati</taxon>
        <taxon>Methanobacteriota</taxon>
        <taxon>Candidatus Methanoliparia</taxon>
        <taxon>Candidatus Methanoliparales</taxon>
        <taxon>Candidatus Methanollivieraceae</taxon>
        <taxon>Candidatus Methanolliviera</taxon>
    </lineage>
</organism>
<dbReference type="SUPFAM" id="SSF143437">
    <property type="entry name" value="THUMP domain-like"/>
    <property type="match status" value="1"/>
</dbReference>
<dbReference type="GO" id="GO:0005829">
    <property type="term" value="C:cytosol"/>
    <property type="evidence" value="ECO:0007669"/>
    <property type="project" value="TreeGrafter"/>
</dbReference>
<dbReference type="Pfam" id="PF02568">
    <property type="entry name" value="ThiI"/>
    <property type="match status" value="1"/>
</dbReference>
<dbReference type="PROSITE" id="PS51165">
    <property type="entry name" value="THUMP"/>
    <property type="match status" value="1"/>
</dbReference>
<comment type="subcellular location">
    <subcellularLocation>
        <location evidence="1 9">Cytoplasm</location>
    </subcellularLocation>
</comment>
<feature type="binding site" evidence="9">
    <location>
        <position position="391"/>
    </location>
    <ligand>
        <name>ATP</name>
        <dbReference type="ChEBI" id="CHEBI:30616"/>
    </ligand>
</feature>
<dbReference type="EMBL" id="RXIL01000160">
    <property type="protein sequence ID" value="RZN66494.1"/>
    <property type="molecule type" value="Genomic_DNA"/>
</dbReference>
<name>A0A520KUJ2_9EURY</name>
<comment type="catalytic activity">
    <reaction evidence="9">
        <text>[ThiI sulfur-carrier protein]-S-sulfanyl-L-cysteine + a uridine in tRNA + 2 reduced [2Fe-2S]-[ferredoxin] + ATP + H(+) = [ThiI sulfur-carrier protein]-L-cysteine + a 4-thiouridine in tRNA + 2 oxidized [2Fe-2S]-[ferredoxin] + AMP + diphosphate</text>
        <dbReference type="Rhea" id="RHEA:24176"/>
        <dbReference type="Rhea" id="RHEA-COMP:10000"/>
        <dbReference type="Rhea" id="RHEA-COMP:10001"/>
        <dbReference type="Rhea" id="RHEA-COMP:13337"/>
        <dbReference type="Rhea" id="RHEA-COMP:13338"/>
        <dbReference type="Rhea" id="RHEA-COMP:13339"/>
        <dbReference type="Rhea" id="RHEA-COMP:13340"/>
        <dbReference type="ChEBI" id="CHEBI:15378"/>
        <dbReference type="ChEBI" id="CHEBI:29950"/>
        <dbReference type="ChEBI" id="CHEBI:30616"/>
        <dbReference type="ChEBI" id="CHEBI:33019"/>
        <dbReference type="ChEBI" id="CHEBI:33737"/>
        <dbReference type="ChEBI" id="CHEBI:33738"/>
        <dbReference type="ChEBI" id="CHEBI:61963"/>
        <dbReference type="ChEBI" id="CHEBI:65315"/>
        <dbReference type="ChEBI" id="CHEBI:136798"/>
        <dbReference type="ChEBI" id="CHEBI:456215"/>
        <dbReference type="EC" id="2.8.1.4"/>
    </reaction>
</comment>
<dbReference type="GO" id="GO:0004810">
    <property type="term" value="F:CCA tRNA nucleotidyltransferase activity"/>
    <property type="evidence" value="ECO:0007669"/>
    <property type="project" value="InterPro"/>
</dbReference>
<dbReference type="GO" id="GO:0000049">
    <property type="term" value="F:tRNA binding"/>
    <property type="evidence" value="ECO:0007669"/>
    <property type="project" value="UniProtKB-UniRule"/>
</dbReference>
<keyword evidence="3 9" id="KW-0820">tRNA-binding</keyword>
<evidence type="ECO:0000256" key="7">
    <source>
        <dbReference type="ARBA" id="ARBA00022884"/>
    </source>
</evidence>
<keyword evidence="5 9" id="KW-0547">Nucleotide-binding</keyword>
<dbReference type="GO" id="GO:0002937">
    <property type="term" value="P:tRNA 4-thiouridine biosynthesis"/>
    <property type="evidence" value="ECO:0007669"/>
    <property type="project" value="TreeGrafter"/>
</dbReference>
<dbReference type="InterPro" id="IPR004114">
    <property type="entry name" value="THUMP_dom"/>
</dbReference>
<evidence type="ECO:0000256" key="6">
    <source>
        <dbReference type="ARBA" id="ARBA00022840"/>
    </source>
</evidence>
<feature type="domain" description="THUMP" evidence="10">
    <location>
        <begin position="27"/>
        <end position="129"/>
    </location>
</feature>
<dbReference type="GO" id="GO:0005524">
    <property type="term" value="F:ATP binding"/>
    <property type="evidence" value="ECO:0007669"/>
    <property type="project" value="UniProtKB-UniRule"/>
</dbReference>
<keyword evidence="2 9" id="KW-0963">Cytoplasm</keyword>
<dbReference type="FunFam" id="3.40.50.620:FF:000053">
    <property type="entry name" value="Probable tRNA sulfurtransferase"/>
    <property type="match status" value="1"/>
</dbReference>
<protein>
    <recommendedName>
        <fullName evidence="9">Probable tRNA sulfurtransferase</fullName>
        <ecNumber evidence="9">2.8.1.4</ecNumber>
    </recommendedName>
    <alternativeName>
        <fullName evidence="9">Sulfur carrier protein ThiS sulfurtransferase</fullName>
    </alternativeName>
    <alternativeName>
        <fullName evidence="9">Thiamine biosynthesis protein ThiI</fullName>
    </alternativeName>
    <alternativeName>
        <fullName evidence="9">tRNA 4-thiouridine synthase</fullName>
    </alternativeName>
</protein>
<dbReference type="HAMAP" id="MF_00021">
    <property type="entry name" value="ThiI"/>
    <property type="match status" value="1"/>
</dbReference>
<evidence type="ECO:0000256" key="9">
    <source>
        <dbReference type="HAMAP-Rule" id="MF_00021"/>
    </source>
</evidence>
<dbReference type="PANTHER" id="PTHR43209">
    <property type="entry name" value="TRNA SULFURTRANSFERASE"/>
    <property type="match status" value="1"/>
</dbReference>